<dbReference type="InterPro" id="IPR011989">
    <property type="entry name" value="ARM-like"/>
</dbReference>
<feature type="domain" description="TTI1 N-terminal TPR" evidence="2">
    <location>
        <begin position="13"/>
        <end position="348"/>
    </location>
</feature>
<evidence type="ECO:0000313" key="4">
    <source>
        <dbReference type="EMBL" id="ORY69981.1"/>
    </source>
</evidence>
<dbReference type="Pfam" id="PF24173">
    <property type="entry name" value="TPR_TTI1_N"/>
    <property type="match status" value="1"/>
</dbReference>
<feature type="compositionally biased region" description="Acidic residues" evidence="1">
    <location>
        <begin position="804"/>
        <end position="813"/>
    </location>
</feature>
<dbReference type="Pfam" id="PF21547">
    <property type="entry name" value="TTI1"/>
    <property type="match status" value="1"/>
</dbReference>
<protein>
    <submittedName>
        <fullName evidence="4">HEAT repeat protein</fullName>
    </submittedName>
</protein>
<feature type="compositionally biased region" description="Basic and acidic residues" evidence="1">
    <location>
        <begin position="773"/>
        <end position="783"/>
    </location>
</feature>
<dbReference type="OrthoDB" id="49511at2759"/>
<accession>A0A1Y2EEI6</accession>
<dbReference type="InterPro" id="IPR057566">
    <property type="entry name" value="TPR_TTI1_N"/>
</dbReference>
<dbReference type="SUPFAM" id="SSF48371">
    <property type="entry name" value="ARM repeat"/>
    <property type="match status" value="2"/>
</dbReference>
<dbReference type="InterPro" id="IPR052587">
    <property type="entry name" value="TELO2-interacting_protein_1"/>
</dbReference>
<dbReference type="InterPro" id="IPR049362">
    <property type="entry name" value="TTI1_rpt"/>
</dbReference>
<dbReference type="InParanoid" id="A0A1Y2EEI6"/>
<evidence type="ECO:0000259" key="2">
    <source>
        <dbReference type="Pfam" id="PF24173"/>
    </source>
</evidence>
<dbReference type="InterPro" id="IPR016441">
    <property type="entry name" value="Tti1"/>
</dbReference>
<sequence>MASNPSSARNTFFKELKPRCVAINNLAIRSSDKKARSNDLITVTEELSNLLESQVNRDASVLDEKLADYVFFPLSNILRSQHEHSTRMTELTVKCLRILIQDGWRSKIPKELSQQLLILITFILDGVPGKKRSETVPEELKLEAFRALTSLVRATGSSASGAASLVEADSIPALGHTVTVVLGATTDGVTPDIQLEALLSLEALLNAIKDPVAAATFLPGTVSSLSRLLTPPTAWKTPKRVLVKGIEVLKVVLVGVLGDMKTMGIVKKQSDGSSETKTEGQVLTASWLRATADQVKLALANVFKLRSHGSEDVQVALERLCLVLLDECHKSLATCTPIIVESAMILSSESDNQSLLSSSLNTSLSDLASIFPELTDTIKMTVYSWVTALPRVMQSSDDEVKRQAIHNLRKGQRFMSTLRIDSTTLSDSLAASLRDSVTALIASTRSSSYLAEMTSSGVELNSGGLVSAGATHTFQPVLMSEVTQTSTRLELVGLIAKSGSLLHQTRLAADMLDYVRGSTGNNQIASYWLAFELVKSGLAQSSDLDDFLDLSSIALLTDEPEHALQELYTFSVAVLDSAGNEEGLDWRMKALALEVTTFVASRMGADFRPELIDVLYPIATFLGSTVPQLREHSIVSLNSIAASSGYSNVADLIIDNVDYMVNSISLRLDTFDISPASTQVLRMMVKLTGPKLIPFLDDVVASIFAALDNYHGYPLFVENLFSVLVEIVHQGSVSDQMLLGDDSRARSDHRKQVPPLATIQDIGEILDQRSERKRKRLEEKHEQTASSHPKTPWTTSKTSHFQEENDEKEETDEPGQAVEENPVPKTPTYALLLRITNLTQHYLTSPTPTLRKSLLDLLTNVCPTLSSDEVTFLPLVNSLWPVLISRLYDPEPFVVVSACKALSALCASAGDFLSTRFKTEWFDGLGKWCIRAKSNVKQGPGAGRGQNKTGNKGAGVASGLVIPIRSMNAMNVKGTSQTSDAVTYSGLGKFTQAAQIWEAVQKLLVALVSFVRVEDDVFEQILDLLADSLASMPEAREVLEVVNADAVWLRMFEKGLVEVHARPEGVGMNFAVL</sequence>
<dbReference type="InterPro" id="IPR016024">
    <property type="entry name" value="ARM-type_fold"/>
</dbReference>
<evidence type="ECO:0000256" key="1">
    <source>
        <dbReference type="SAM" id="MobiDB-lite"/>
    </source>
</evidence>
<dbReference type="Gene3D" id="1.25.10.10">
    <property type="entry name" value="Leucine-rich Repeat Variant"/>
    <property type="match status" value="1"/>
</dbReference>
<dbReference type="GeneID" id="63774187"/>
<evidence type="ECO:0000259" key="3">
    <source>
        <dbReference type="Pfam" id="PF24181"/>
    </source>
</evidence>
<reference evidence="4 5" key="1">
    <citation type="submission" date="2016-07" db="EMBL/GenBank/DDBJ databases">
        <title>Pervasive Adenine N6-methylation of Active Genes in Fungi.</title>
        <authorList>
            <consortium name="DOE Joint Genome Institute"/>
            <person name="Mondo S.J."/>
            <person name="Dannebaum R.O."/>
            <person name="Kuo R.C."/>
            <person name="Labutti K."/>
            <person name="Haridas S."/>
            <person name="Kuo A."/>
            <person name="Salamov A."/>
            <person name="Ahrendt S.R."/>
            <person name="Lipzen A."/>
            <person name="Sullivan W."/>
            <person name="Andreopoulos W.B."/>
            <person name="Clum A."/>
            <person name="Lindquist E."/>
            <person name="Daum C."/>
            <person name="Ramamoorthy G.K."/>
            <person name="Gryganskyi A."/>
            <person name="Culley D."/>
            <person name="Magnuson J.K."/>
            <person name="James T.Y."/>
            <person name="O'Malley M.A."/>
            <person name="Stajich J.E."/>
            <person name="Spatafora J.W."/>
            <person name="Visel A."/>
            <person name="Grigoriev I.V."/>
        </authorList>
    </citation>
    <scope>NUCLEOTIDE SEQUENCE [LARGE SCALE GENOMIC DNA]</scope>
    <source>
        <strain evidence="4 5">CBS 129021</strain>
    </source>
</reference>
<dbReference type="PIRSF" id="PIRSF005250">
    <property type="entry name" value="UCP005250"/>
    <property type="match status" value="1"/>
</dbReference>
<dbReference type="STRING" id="1141098.A0A1Y2EEI6"/>
<dbReference type="PANTHER" id="PTHR18460:SF3">
    <property type="entry name" value="TELO2-INTERACTING PROTEIN 1 HOMOLOG"/>
    <property type="match status" value="1"/>
</dbReference>
<feature type="compositionally biased region" description="Polar residues" evidence="1">
    <location>
        <begin position="784"/>
        <end position="799"/>
    </location>
</feature>
<dbReference type="GO" id="GO:0005737">
    <property type="term" value="C:cytoplasm"/>
    <property type="evidence" value="ECO:0007669"/>
    <property type="project" value="TreeGrafter"/>
</dbReference>
<name>A0A1Y2EEI6_9PEZI</name>
<keyword evidence="5" id="KW-1185">Reference proteome</keyword>
<dbReference type="PANTHER" id="PTHR18460">
    <property type="entry name" value="TEL2 INTERACTING PROTEIN 1 TTI1 FAMILY MEMBER"/>
    <property type="match status" value="1"/>
</dbReference>
<dbReference type="FunCoup" id="A0A1Y2EEI6">
    <property type="interactions" value="604"/>
</dbReference>
<gene>
    <name evidence="4" type="ORF">BCR38DRAFT_405634</name>
</gene>
<dbReference type="RefSeq" id="XP_040719931.1">
    <property type="nucleotide sequence ID" value="XM_040857975.1"/>
</dbReference>
<dbReference type="Pfam" id="PF24181">
    <property type="entry name" value="TPR_TTI1_C"/>
    <property type="match status" value="1"/>
</dbReference>
<feature type="region of interest" description="Disordered" evidence="1">
    <location>
        <begin position="773"/>
        <end position="823"/>
    </location>
</feature>
<feature type="domain" description="TTI1 C-terminal TPR" evidence="3">
    <location>
        <begin position="751"/>
        <end position="920"/>
    </location>
</feature>
<organism evidence="4 5">
    <name type="scientific">Pseudomassariella vexata</name>
    <dbReference type="NCBI Taxonomy" id="1141098"/>
    <lineage>
        <taxon>Eukaryota</taxon>
        <taxon>Fungi</taxon>
        <taxon>Dikarya</taxon>
        <taxon>Ascomycota</taxon>
        <taxon>Pezizomycotina</taxon>
        <taxon>Sordariomycetes</taxon>
        <taxon>Xylariomycetidae</taxon>
        <taxon>Amphisphaeriales</taxon>
        <taxon>Pseudomassariaceae</taxon>
        <taxon>Pseudomassariella</taxon>
    </lineage>
</organism>
<proteinExistence type="predicted"/>
<dbReference type="EMBL" id="MCFJ01000002">
    <property type="protein sequence ID" value="ORY69981.1"/>
    <property type="molecule type" value="Genomic_DNA"/>
</dbReference>
<dbReference type="Proteomes" id="UP000193689">
    <property type="component" value="Unassembled WGS sequence"/>
</dbReference>
<dbReference type="InterPro" id="IPR057567">
    <property type="entry name" value="TPR_TTI1_C"/>
</dbReference>
<evidence type="ECO:0000313" key="5">
    <source>
        <dbReference type="Proteomes" id="UP000193689"/>
    </source>
</evidence>
<comment type="caution">
    <text evidence="4">The sequence shown here is derived from an EMBL/GenBank/DDBJ whole genome shotgun (WGS) entry which is preliminary data.</text>
</comment>
<dbReference type="AlphaFoldDB" id="A0A1Y2EEI6"/>